<keyword evidence="5" id="KW-1185">Reference proteome</keyword>
<dbReference type="NCBIfam" id="TIGR00787">
    <property type="entry name" value="dctP"/>
    <property type="match status" value="1"/>
</dbReference>
<keyword evidence="4" id="KW-0675">Receptor</keyword>
<dbReference type="AlphaFoldDB" id="A0A1H4A029"/>
<evidence type="ECO:0000256" key="3">
    <source>
        <dbReference type="ARBA" id="ARBA00022729"/>
    </source>
</evidence>
<evidence type="ECO:0000313" key="5">
    <source>
        <dbReference type="Proteomes" id="UP000199409"/>
    </source>
</evidence>
<dbReference type="NCBIfam" id="NF037995">
    <property type="entry name" value="TRAP_S1"/>
    <property type="match status" value="1"/>
</dbReference>
<protein>
    <submittedName>
        <fullName evidence="4">Tripartite ATP-independent transporter solute receptor, DctP family</fullName>
    </submittedName>
</protein>
<proteinExistence type="inferred from homology"/>
<dbReference type="GO" id="GO:0055085">
    <property type="term" value="P:transmembrane transport"/>
    <property type="evidence" value="ECO:0007669"/>
    <property type="project" value="InterPro"/>
</dbReference>
<name>A0A1H4A029_9BACT</name>
<organism evidence="4 5">
    <name type="scientific">Desulfuromusa kysingii</name>
    <dbReference type="NCBI Taxonomy" id="37625"/>
    <lineage>
        <taxon>Bacteria</taxon>
        <taxon>Pseudomonadati</taxon>
        <taxon>Thermodesulfobacteriota</taxon>
        <taxon>Desulfuromonadia</taxon>
        <taxon>Desulfuromonadales</taxon>
        <taxon>Geopsychrobacteraceae</taxon>
        <taxon>Desulfuromusa</taxon>
    </lineage>
</organism>
<dbReference type="Proteomes" id="UP000199409">
    <property type="component" value="Unassembled WGS sequence"/>
</dbReference>
<dbReference type="InterPro" id="IPR038404">
    <property type="entry name" value="TRAP_DctP_sf"/>
</dbReference>
<dbReference type="RefSeq" id="WP_092346879.1">
    <property type="nucleotide sequence ID" value="NZ_FNQN01000004.1"/>
</dbReference>
<sequence length="335" mass="37772">MQKHVKSKPFLFLFSLILTTFFIVPSFSFSADKIKIKLAHTVPTSHAYHKGYVKFKNLVAERTDGRVEVTIFPQGTLGGDVQAADSVQMGIAQMALTGTFALYDYNPKWALLDLPYFFNDYEDVDTIINGPIGEELLSESVGNAYVLGFMENGFRHVSNNARPIKTLEDMKGLKIRTMKAPVHVSAFEALGASPTPMPFGELYTAMQTGVVDGEENPPSLFYTMKFYEVQKYFSLTRHVYLSGLTMINKNFFDGLPADIQTAIQESFTEAAAYQRELVRQDDAEKIEMLKKKLQVNSLPDSEIVRFREATQSVYSDWEGKIGKDFLERASKAINR</sequence>
<evidence type="ECO:0000256" key="1">
    <source>
        <dbReference type="ARBA" id="ARBA00009023"/>
    </source>
</evidence>
<dbReference type="Pfam" id="PF03480">
    <property type="entry name" value="DctP"/>
    <property type="match status" value="1"/>
</dbReference>
<keyword evidence="3" id="KW-0732">Signal</keyword>
<gene>
    <name evidence="4" type="ORF">SAMN05660420_01746</name>
</gene>
<dbReference type="PANTHER" id="PTHR33376:SF7">
    <property type="entry name" value="C4-DICARBOXYLATE-BINDING PROTEIN DCTB"/>
    <property type="match status" value="1"/>
</dbReference>
<evidence type="ECO:0000313" key="4">
    <source>
        <dbReference type="EMBL" id="SEA29306.1"/>
    </source>
</evidence>
<evidence type="ECO:0000256" key="2">
    <source>
        <dbReference type="ARBA" id="ARBA00022448"/>
    </source>
</evidence>
<dbReference type="STRING" id="37625.SAMN05660420_01746"/>
<dbReference type="Gene3D" id="3.40.190.170">
    <property type="entry name" value="Bacterial extracellular solute-binding protein, family 7"/>
    <property type="match status" value="1"/>
</dbReference>
<dbReference type="OrthoDB" id="8690069at2"/>
<dbReference type="GO" id="GO:0030288">
    <property type="term" value="C:outer membrane-bounded periplasmic space"/>
    <property type="evidence" value="ECO:0007669"/>
    <property type="project" value="InterPro"/>
</dbReference>
<comment type="similarity">
    <text evidence="1">Belongs to the bacterial solute-binding protein 7 family.</text>
</comment>
<reference evidence="4 5" key="1">
    <citation type="submission" date="2016-10" db="EMBL/GenBank/DDBJ databases">
        <authorList>
            <person name="de Groot N.N."/>
        </authorList>
    </citation>
    <scope>NUCLEOTIDE SEQUENCE [LARGE SCALE GENOMIC DNA]</scope>
    <source>
        <strain evidence="4 5">DSM 7343</strain>
    </source>
</reference>
<dbReference type="InterPro" id="IPR004682">
    <property type="entry name" value="TRAP_DctP"/>
</dbReference>
<dbReference type="CDD" id="cd13603">
    <property type="entry name" value="PBP2_TRAP_Siap_TeaA_like"/>
    <property type="match status" value="1"/>
</dbReference>
<dbReference type="PIRSF" id="PIRSF006470">
    <property type="entry name" value="DctB"/>
    <property type="match status" value="1"/>
</dbReference>
<dbReference type="InterPro" id="IPR018389">
    <property type="entry name" value="DctP_fam"/>
</dbReference>
<keyword evidence="2" id="KW-0813">Transport</keyword>
<accession>A0A1H4A029</accession>
<dbReference type="EMBL" id="FNQN01000004">
    <property type="protein sequence ID" value="SEA29306.1"/>
    <property type="molecule type" value="Genomic_DNA"/>
</dbReference>
<dbReference type="PANTHER" id="PTHR33376">
    <property type="match status" value="1"/>
</dbReference>